<sequence length="470" mass="53173">MANSIIITFTQPAEVNDHIEFKLNVSLGGTINQFVRGNSFKNTRSYPGEVVIGANANAQALNYYNAFIIDYGSSFTVTILANVVTITSIGDEFISDYSITGSSYSTAEIVADPGTDPVPVTWFTSPYPYDGKAFTLDPKFFEITTEATGTYFQFNSTIKTYDFITNAVNIQTIPQKLVPFKGFTNINLGKLIHRLMSKFNEVNESFNQYQYAELSIVCIELLLSNNSIVRSHVSPTIPFIAGLSRGITDFGFLEFNPKPNRVTKNSFAYLNFYIPPGTFEMRTFKNNTLINTEALPIDATTTLCKKVQFNDFIQGDVIEYVIDVIGEENNDAPKKTFILFPSGNFSNMIVWENEFKVQSSIECTGTGVLDPDLEYQSQKIYRNLVEVLEHLSTSKEVKAFIDTGWLLFTDIDTIESLMRSKRVWLVQAEKRISLRPIGKKLPKQDYDNELISYQLEFTINRAYDEETYTL</sequence>
<keyword evidence="2" id="KW-1185">Reference proteome</keyword>
<accession>A0ABS6Y0P5</accession>
<organism evidence="1 2">
    <name type="scientific">Flavobacterium taihuense</name>
    <dbReference type="NCBI Taxonomy" id="2857508"/>
    <lineage>
        <taxon>Bacteria</taxon>
        <taxon>Pseudomonadati</taxon>
        <taxon>Bacteroidota</taxon>
        <taxon>Flavobacteriia</taxon>
        <taxon>Flavobacteriales</taxon>
        <taxon>Flavobacteriaceae</taxon>
        <taxon>Flavobacterium</taxon>
    </lineage>
</organism>
<gene>
    <name evidence="1" type="ORF">KZH69_18610</name>
</gene>
<proteinExistence type="predicted"/>
<evidence type="ECO:0000313" key="1">
    <source>
        <dbReference type="EMBL" id="MBW4362501.1"/>
    </source>
</evidence>
<protein>
    <submittedName>
        <fullName evidence="1">Uncharacterized protein</fullName>
    </submittedName>
</protein>
<name>A0ABS6Y0P5_9FLAO</name>
<dbReference type="Proteomes" id="UP000812031">
    <property type="component" value="Unassembled WGS sequence"/>
</dbReference>
<dbReference type="RefSeq" id="WP_219318984.1">
    <property type="nucleotide sequence ID" value="NZ_JAHWYN010000025.1"/>
</dbReference>
<dbReference type="EMBL" id="JAHWYN010000025">
    <property type="protein sequence ID" value="MBW4362501.1"/>
    <property type="molecule type" value="Genomic_DNA"/>
</dbReference>
<reference evidence="1 2" key="1">
    <citation type="submission" date="2021-07" db="EMBL/GenBank/DDBJ databases">
        <title>Flavobacterium sp. nov. isolated from sediment on the Taihu Lake.</title>
        <authorList>
            <person name="Qu J.-H."/>
        </authorList>
    </citation>
    <scope>NUCLEOTIDE SEQUENCE [LARGE SCALE GENOMIC DNA]</scope>
    <source>
        <strain evidence="1 2">NAS39</strain>
    </source>
</reference>
<evidence type="ECO:0000313" key="2">
    <source>
        <dbReference type="Proteomes" id="UP000812031"/>
    </source>
</evidence>
<comment type="caution">
    <text evidence="1">The sequence shown here is derived from an EMBL/GenBank/DDBJ whole genome shotgun (WGS) entry which is preliminary data.</text>
</comment>